<accession>A0A8K0WT22</accession>
<keyword evidence="1" id="KW-0812">Transmembrane</keyword>
<keyword evidence="1" id="KW-1133">Transmembrane helix</keyword>
<dbReference type="OrthoDB" id="5427664at2759"/>
<name>A0A8K0WT22_9HYPO</name>
<evidence type="ECO:0000313" key="2">
    <source>
        <dbReference type="EMBL" id="KAH7320721.1"/>
    </source>
</evidence>
<feature type="transmembrane region" description="Helical" evidence="1">
    <location>
        <begin position="196"/>
        <end position="216"/>
    </location>
</feature>
<comment type="caution">
    <text evidence="2">The sequence shown here is derived from an EMBL/GenBank/DDBJ whole genome shotgun (WGS) entry which is preliminary data.</text>
</comment>
<evidence type="ECO:0000313" key="3">
    <source>
        <dbReference type="Proteomes" id="UP000813444"/>
    </source>
</evidence>
<evidence type="ECO:0000256" key="1">
    <source>
        <dbReference type="SAM" id="Phobius"/>
    </source>
</evidence>
<organism evidence="2 3">
    <name type="scientific">Stachybotrys elegans</name>
    <dbReference type="NCBI Taxonomy" id="80388"/>
    <lineage>
        <taxon>Eukaryota</taxon>
        <taxon>Fungi</taxon>
        <taxon>Dikarya</taxon>
        <taxon>Ascomycota</taxon>
        <taxon>Pezizomycotina</taxon>
        <taxon>Sordariomycetes</taxon>
        <taxon>Hypocreomycetidae</taxon>
        <taxon>Hypocreales</taxon>
        <taxon>Stachybotryaceae</taxon>
        <taxon>Stachybotrys</taxon>
    </lineage>
</organism>
<feature type="transmembrane region" description="Helical" evidence="1">
    <location>
        <begin position="340"/>
        <end position="358"/>
    </location>
</feature>
<feature type="transmembrane region" description="Helical" evidence="1">
    <location>
        <begin position="242"/>
        <end position="263"/>
    </location>
</feature>
<feature type="transmembrane region" description="Helical" evidence="1">
    <location>
        <begin position="30"/>
        <end position="56"/>
    </location>
</feature>
<dbReference type="AlphaFoldDB" id="A0A8K0WT22"/>
<feature type="transmembrane region" description="Helical" evidence="1">
    <location>
        <begin position="165"/>
        <end position="184"/>
    </location>
</feature>
<keyword evidence="3" id="KW-1185">Reference proteome</keyword>
<proteinExistence type="predicted"/>
<dbReference type="PANTHER" id="PTHR37577">
    <property type="entry name" value="INTEGRAL MEMBRANE PROTEIN"/>
    <property type="match status" value="1"/>
</dbReference>
<dbReference type="InterPro" id="IPR053018">
    <property type="entry name" value="Elsinochrome_Biosynth-Asso"/>
</dbReference>
<feature type="transmembrane region" description="Helical" evidence="1">
    <location>
        <begin position="301"/>
        <end position="319"/>
    </location>
</feature>
<gene>
    <name evidence="2" type="ORF">B0I35DRAFT_477280</name>
</gene>
<keyword evidence="1" id="KW-0472">Membrane</keyword>
<feature type="transmembrane region" description="Helical" evidence="1">
    <location>
        <begin position="275"/>
        <end position="295"/>
    </location>
</feature>
<dbReference type="PANTHER" id="PTHR37577:SF1">
    <property type="entry name" value="INTEGRAL MEMBRANE PROTEIN"/>
    <property type="match status" value="1"/>
</dbReference>
<sequence length="367" mass="40964">MSSCKEAGRECAKFDHYLIQQKPFDANPDVAGVGVILATRLSAWFSFAVVLFVYVLEPSWKSGIFDMKVLFLIQSIRRRLAGLFFSREHLTRSRPQLDSSSPQRWRFLHGFGACGQTIIDQQLAIGRGFAACVQTISDQQLAIGIGLLLVSYIQHCSMTQYHFGIVYWLAWISFSVHQLAAQVVRLDARHNALSGAWRGALIFCFWPLLGVSNVIIHNDHFLAVLGLSTQCIWADPARISTAAGWIGLLLEQLIIAWATLDALRSYSKRIKRLIELLKVVLWIVLILVFAIGGILTSNLATILRVFIILLFANIGIDNLQMAAEKSKAMIGSERDWGFGQILPMLLLILPMLSVVQSLEETLGLMPP</sequence>
<reference evidence="2" key="1">
    <citation type="journal article" date="2021" name="Nat. Commun.">
        <title>Genetic determinants of endophytism in the Arabidopsis root mycobiome.</title>
        <authorList>
            <person name="Mesny F."/>
            <person name="Miyauchi S."/>
            <person name="Thiergart T."/>
            <person name="Pickel B."/>
            <person name="Atanasova L."/>
            <person name="Karlsson M."/>
            <person name="Huettel B."/>
            <person name="Barry K.W."/>
            <person name="Haridas S."/>
            <person name="Chen C."/>
            <person name="Bauer D."/>
            <person name="Andreopoulos W."/>
            <person name="Pangilinan J."/>
            <person name="LaButti K."/>
            <person name="Riley R."/>
            <person name="Lipzen A."/>
            <person name="Clum A."/>
            <person name="Drula E."/>
            <person name="Henrissat B."/>
            <person name="Kohler A."/>
            <person name="Grigoriev I.V."/>
            <person name="Martin F.M."/>
            <person name="Hacquard S."/>
        </authorList>
    </citation>
    <scope>NUCLEOTIDE SEQUENCE</scope>
    <source>
        <strain evidence="2">MPI-CAGE-CH-0235</strain>
    </source>
</reference>
<dbReference type="Proteomes" id="UP000813444">
    <property type="component" value="Unassembled WGS sequence"/>
</dbReference>
<dbReference type="EMBL" id="JAGPNK010000005">
    <property type="protein sequence ID" value="KAH7320721.1"/>
    <property type="molecule type" value="Genomic_DNA"/>
</dbReference>
<protein>
    <submittedName>
        <fullName evidence="2">Uncharacterized protein</fullName>
    </submittedName>
</protein>